<dbReference type="STRING" id="109264.A0A1F7ZMR2"/>
<feature type="domain" description="Fumarylacetoacetase-like C-terminal" evidence="3">
    <location>
        <begin position="75"/>
        <end position="283"/>
    </location>
</feature>
<evidence type="ECO:0000313" key="4">
    <source>
        <dbReference type="EMBL" id="OGM40721.1"/>
    </source>
</evidence>
<dbReference type="GO" id="GO:0006107">
    <property type="term" value="P:oxaloacetate metabolic process"/>
    <property type="evidence" value="ECO:0007669"/>
    <property type="project" value="UniProtKB-ARBA"/>
</dbReference>
<dbReference type="InterPro" id="IPR036663">
    <property type="entry name" value="Fumarylacetoacetase_C_sf"/>
</dbReference>
<organism evidence="4 5">
    <name type="scientific">Aspergillus bombycis</name>
    <dbReference type="NCBI Taxonomy" id="109264"/>
    <lineage>
        <taxon>Eukaryota</taxon>
        <taxon>Fungi</taxon>
        <taxon>Dikarya</taxon>
        <taxon>Ascomycota</taxon>
        <taxon>Pezizomycotina</taxon>
        <taxon>Eurotiomycetes</taxon>
        <taxon>Eurotiomycetidae</taxon>
        <taxon>Eurotiales</taxon>
        <taxon>Aspergillaceae</taxon>
        <taxon>Aspergillus</taxon>
    </lineage>
</organism>
<evidence type="ECO:0000256" key="2">
    <source>
        <dbReference type="ARBA" id="ARBA00022723"/>
    </source>
</evidence>
<dbReference type="FunFam" id="3.90.850.10:FF:000002">
    <property type="entry name" value="2-hydroxyhepta-2,4-diene-1,7-dioate isomerase"/>
    <property type="match status" value="1"/>
</dbReference>
<dbReference type="GO" id="GO:0050163">
    <property type="term" value="F:oxaloacetate tautomerase activity"/>
    <property type="evidence" value="ECO:0007669"/>
    <property type="project" value="UniProtKB-ARBA"/>
</dbReference>
<dbReference type="Gene3D" id="3.90.850.10">
    <property type="entry name" value="Fumarylacetoacetase-like, C-terminal domain"/>
    <property type="match status" value="1"/>
</dbReference>
<protein>
    <submittedName>
        <fullName evidence="4">Fumarylacetoacetate hydrolase family protein</fullName>
    </submittedName>
</protein>
<proteinExistence type="inferred from homology"/>
<dbReference type="RefSeq" id="XP_022384438.1">
    <property type="nucleotide sequence ID" value="XM_022538163.1"/>
</dbReference>
<keyword evidence="5" id="KW-1185">Reference proteome</keyword>
<evidence type="ECO:0000256" key="1">
    <source>
        <dbReference type="ARBA" id="ARBA00010211"/>
    </source>
</evidence>
<dbReference type="PANTHER" id="PTHR11820">
    <property type="entry name" value="ACYLPYRUVASE"/>
    <property type="match status" value="1"/>
</dbReference>
<gene>
    <name evidence="4" type="ORF">ABOM_011035</name>
</gene>
<comment type="similarity">
    <text evidence="1">Belongs to the FAH family.</text>
</comment>
<dbReference type="AlphaFoldDB" id="A0A1F7ZMR2"/>
<dbReference type="PANTHER" id="PTHR11820:SF100">
    <property type="entry name" value="FUMARYLACETOACETATE HYDROLASE FAMILY PROTEIN (AFU_ORTHOLOGUE AFUA_4G01490)"/>
    <property type="match status" value="1"/>
</dbReference>
<reference evidence="4 5" key="1">
    <citation type="journal article" date="2016" name="Genome Biol. Evol.">
        <title>Draft genome sequence of an aflatoxigenic Aspergillus species, A. bombycis.</title>
        <authorList>
            <person name="Moore G.G."/>
            <person name="Mack B.M."/>
            <person name="Beltz S.B."/>
            <person name="Gilbert M.K."/>
        </authorList>
    </citation>
    <scope>NUCLEOTIDE SEQUENCE [LARGE SCALE GENOMIC DNA]</scope>
    <source>
        <strain evidence="5">NRRL 26010</strain>
    </source>
</reference>
<dbReference type="GO" id="GO:0016787">
    <property type="term" value="F:hydrolase activity"/>
    <property type="evidence" value="ECO:0007669"/>
    <property type="project" value="UniProtKB-KW"/>
</dbReference>
<evidence type="ECO:0000259" key="3">
    <source>
        <dbReference type="Pfam" id="PF01557"/>
    </source>
</evidence>
<evidence type="ECO:0000313" key="5">
    <source>
        <dbReference type="Proteomes" id="UP000179179"/>
    </source>
</evidence>
<dbReference type="EMBL" id="LYCR01000133">
    <property type="protein sequence ID" value="OGM40721.1"/>
    <property type="molecule type" value="Genomic_DNA"/>
</dbReference>
<keyword evidence="4" id="KW-0378">Hydrolase</keyword>
<name>A0A1F7ZMR2_9EURO</name>
<keyword evidence="2" id="KW-0479">Metal-binding</keyword>
<comment type="caution">
    <text evidence="4">The sequence shown here is derived from an EMBL/GenBank/DDBJ whole genome shotgun (WGS) entry which is preliminary data.</text>
</comment>
<dbReference type="InterPro" id="IPR011234">
    <property type="entry name" value="Fumarylacetoacetase-like_C"/>
</dbReference>
<dbReference type="GeneID" id="34454425"/>
<dbReference type="Pfam" id="PF01557">
    <property type="entry name" value="FAA_hydrolase"/>
    <property type="match status" value="1"/>
</dbReference>
<dbReference type="OrthoDB" id="411064at2759"/>
<accession>A0A1F7ZMR2</accession>
<dbReference type="GO" id="GO:0046872">
    <property type="term" value="F:metal ion binding"/>
    <property type="evidence" value="ECO:0007669"/>
    <property type="project" value="UniProtKB-KW"/>
</dbReference>
<sequence length="288" mass="31094">MSWSRLIRFVDTTGKVCFGEPAINDVTKLVDECLAGTLYAQEFVGDSALSVTPGARRLQVKEILGVLRPEDIPIIRCVGLNYMAHIKEGGRTPPPHPSLFIKPNTSIAAYNEDIPIPQIAQDSVDYEGELSVVIGKTGRNIPMETALDYVAGYVVANDVSCRSWQKDPRKAGGVPQWCFSKGFDKFAPLGPVLVSPKVVGAADNLRLQTLVNGEVRQDTNTSDLLFNVPHLISFLSQGTTLEKGTIIMTGTPSGVAMGMTPPKYLKAGDIVEVSIEGLGSTKNIMAFE</sequence>
<dbReference type="SUPFAM" id="SSF56529">
    <property type="entry name" value="FAH"/>
    <property type="match status" value="1"/>
</dbReference>
<dbReference type="Proteomes" id="UP000179179">
    <property type="component" value="Unassembled WGS sequence"/>
</dbReference>